<evidence type="ECO:0000313" key="1">
    <source>
        <dbReference type="EMBL" id="EUJ28899.1"/>
    </source>
</evidence>
<name>A0A829R8E9_LISGR</name>
<organism evidence="1 2">
    <name type="scientific">Listeria grayi FSL F6-1183</name>
    <dbReference type="NCBI Taxonomy" id="1265827"/>
    <lineage>
        <taxon>Bacteria</taxon>
        <taxon>Bacillati</taxon>
        <taxon>Bacillota</taxon>
        <taxon>Bacilli</taxon>
        <taxon>Bacillales</taxon>
        <taxon>Listeriaceae</taxon>
        <taxon>Listeria</taxon>
    </lineage>
</organism>
<proteinExistence type="predicted"/>
<sequence>MKNSLASKSVLLHLKGMNNVHKLIYFISQTHIRSAIAEAWAKKLPLVNFTFISGSWRKTAVTNLAKKALHEYAMEPPTHISFVPNRELLINADLIVTIYDSEYEIAPNFPEDLQDKVIYWDIDDPERRQELLNKWVSYQEVCDDIALSVKNLEFDLMDA</sequence>
<dbReference type="PANTHER" id="PTHR43428:SF1">
    <property type="entry name" value="ARSENATE REDUCTASE"/>
    <property type="match status" value="1"/>
</dbReference>
<reference evidence="1 2" key="1">
    <citation type="submission" date="2012-12" db="EMBL/GenBank/DDBJ databases">
        <title>Novel taxa of Listeriaceae from agricultural environments in the United States.</title>
        <authorList>
            <person name="den Bakker H.C."/>
            <person name="Allred A."/>
            <person name="Warchocki S."/>
            <person name="Wright E.M."/>
            <person name="Burrell A."/>
            <person name="Nightingale K.K."/>
            <person name="Kephart D."/>
            <person name="Wiedmann M."/>
        </authorList>
    </citation>
    <scope>NUCLEOTIDE SEQUENCE [LARGE SCALE GENOMIC DNA]</scope>
    <source>
        <strain evidence="1 2">FSL F6-1183</strain>
    </source>
</reference>
<dbReference type="InterPro" id="IPR036196">
    <property type="entry name" value="Ptyr_pPase_sf"/>
</dbReference>
<gene>
    <name evidence="1" type="ORF">LMUR_04610</name>
</gene>
<dbReference type="SUPFAM" id="SSF52788">
    <property type="entry name" value="Phosphotyrosine protein phosphatases I"/>
    <property type="match status" value="1"/>
</dbReference>
<evidence type="ECO:0000313" key="2">
    <source>
        <dbReference type="Proteomes" id="UP000019251"/>
    </source>
</evidence>
<dbReference type="Proteomes" id="UP000019251">
    <property type="component" value="Unassembled WGS sequence"/>
</dbReference>
<dbReference type="EMBL" id="AODG01000006">
    <property type="protein sequence ID" value="EUJ28899.1"/>
    <property type="molecule type" value="Genomic_DNA"/>
</dbReference>
<evidence type="ECO:0008006" key="3">
    <source>
        <dbReference type="Google" id="ProtNLM"/>
    </source>
</evidence>
<accession>A0A829R8E9</accession>
<dbReference type="PANTHER" id="PTHR43428">
    <property type="entry name" value="ARSENATE REDUCTASE"/>
    <property type="match status" value="1"/>
</dbReference>
<dbReference type="AlphaFoldDB" id="A0A829R8E9"/>
<protein>
    <recommendedName>
        <fullName evidence="3">Arsenate reductase</fullName>
    </recommendedName>
</protein>
<comment type="caution">
    <text evidence="1">The sequence shown here is derived from an EMBL/GenBank/DDBJ whole genome shotgun (WGS) entry which is preliminary data.</text>
</comment>
<dbReference type="Gene3D" id="3.40.50.2300">
    <property type="match status" value="1"/>
</dbReference>